<evidence type="ECO:0000313" key="2">
    <source>
        <dbReference type="Proteomes" id="UP000028824"/>
    </source>
</evidence>
<reference evidence="1 2" key="1">
    <citation type="submission" date="2014-03" db="EMBL/GenBank/DDBJ databases">
        <title>Genome of Paenirhodobacter enshiensis DW2-9.</title>
        <authorList>
            <person name="Wang D."/>
            <person name="Wang G."/>
        </authorList>
    </citation>
    <scope>NUCLEOTIDE SEQUENCE [LARGE SCALE GENOMIC DNA]</scope>
    <source>
        <strain evidence="1 2">DW2-9</strain>
    </source>
</reference>
<dbReference type="Pfam" id="PF20039">
    <property type="entry name" value="DUF6441"/>
    <property type="match status" value="1"/>
</dbReference>
<dbReference type="eggNOG" id="ENOG502Z85X">
    <property type="taxonomic scope" value="Bacteria"/>
</dbReference>
<dbReference type="RefSeq" id="WP_036640129.1">
    <property type="nucleotide sequence ID" value="NZ_JFZB01000052.1"/>
</dbReference>
<protein>
    <submittedName>
        <fullName evidence="1">Uncharacterized protein</fullName>
    </submittedName>
</protein>
<dbReference type="AlphaFoldDB" id="A0A086XQQ4"/>
<dbReference type="OrthoDB" id="7571212at2"/>
<accession>A0A086XQQ4</accession>
<name>A0A086XQQ4_9RHOB</name>
<dbReference type="Proteomes" id="UP000028824">
    <property type="component" value="Unassembled WGS sequence"/>
</dbReference>
<dbReference type="InterPro" id="IPR045622">
    <property type="entry name" value="DUF6441"/>
</dbReference>
<dbReference type="EMBL" id="JFZB01000052">
    <property type="protein sequence ID" value="KFI24354.1"/>
    <property type="molecule type" value="Genomic_DNA"/>
</dbReference>
<organism evidence="1 2">
    <name type="scientific">Paenirhodobacter enshiensis</name>
    <dbReference type="NCBI Taxonomy" id="1105367"/>
    <lineage>
        <taxon>Bacteria</taxon>
        <taxon>Pseudomonadati</taxon>
        <taxon>Pseudomonadota</taxon>
        <taxon>Alphaproteobacteria</taxon>
        <taxon>Rhodobacterales</taxon>
        <taxon>Rhodobacter group</taxon>
        <taxon>Paenirhodobacter</taxon>
    </lineage>
</organism>
<keyword evidence="2" id="KW-1185">Reference proteome</keyword>
<proteinExistence type="predicted"/>
<comment type="caution">
    <text evidence="1">The sequence shown here is derived from an EMBL/GenBank/DDBJ whole genome shotgun (WGS) entry which is preliminary data.</text>
</comment>
<evidence type="ECO:0000313" key="1">
    <source>
        <dbReference type="EMBL" id="KFI24354.1"/>
    </source>
</evidence>
<sequence length="213" mass="22989">MIGIVPFGDIRKIMAEHAEAGAEAVARAAQIAGAGLKEELRAQVRAAGLGDRLARTFQSATYPAKRPSMSAAALVYSKAPKIVGAFSDGVTIRSKSSGWIAIPTDAAGLRGSRGEKITPKAWEARTGIKLRYVYRRGKPALLVADGMRISKAGRAMQNKSKVNKRTGIRRGEVTVPIFTLVPQVELRKRLDLAGPVEKWSSKMAQLIPQNWKG</sequence>
<gene>
    <name evidence="1" type="ORF">CG50_10655</name>
</gene>
<dbReference type="STRING" id="1105367.CG50_10655"/>